<dbReference type="InterPro" id="IPR017972">
    <property type="entry name" value="Cyt_P450_CS"/>
</dbReference>
<feature type="chain" id="PRO_5045481698" evidence="6">
    <location>
        <begin position="26"/>
        <end position="658"/>
    </location>
</feature>
<keyword evidence="8" id="KW-1185">Reference proteome</keyword>
<dbReference type="SUPFAM" id="SSF48264">
    <property type="entry name" value="Cytochrome P450"/>
    <property type="match status" value="1"/>
</dbReference>
<accession>A0ABQ8GTQ2</accession>
<comment type="cofactor">
    <cofactor evidence="1">
        <name>heme</name>
        <dbReference type="ChEBI" id="CHEBI:30413"/>
    </cofactor>
</comment>
<keyword evidence="3 5" id="KW-0479">Metal-binding</keyword>
<dbReference type="CDD" id="cd11070">
    <property type="entry name" value="CYP56-like"/>
    <property type="match status" value="1"/>
</dbReference>
<keyword evidence="6" id="KW-0732">Signal</keyword>
<comment type="similarity">
    <text evidence="2 5">Belongs to the cytochrome P450 family.</text>
</comment>
<evidence type="ECO:0000313" key="7">
    <source>
        <dbReference type="EMBL" id="KAH7064640.1"/>
    </source>
</evidence>
<reference evidence="7 8" key="1">
    <citation type="journal article" date="2021" name="Nat. Commun.">
        <title>Genetic determinants of endophytism in the Arabidopsis root mycobiome.</title>
        <authorList>
            <person name="Mesny F."/>
            <person name="Miyauchi S."/>
            <person name="Thiergart T."/>
            <person name="Pickel B."/>
            <person name="Atanasova L."/>
            <person name="Karlsson M."/>
            <person name="Huettel B."/>
            <person name="Barry K.W."/>
            <person name="Haridas S."/>
            <person name="Chen C."/>
            <person name="Bauer D."/>
            <person name="Andreopoulos W."/>
            <person name="Pangilinan J."/>
            <person name="LaButti K."/>
            <person name="Riley R."/>
            <person name="Lipzen A."/>
            <person name="Clum A."/>
            <person name="Drula E."/>
            <person name="Henrissat B."/>
            <person name="Kohler A."/>
            <person name="Grigoriev I.V."/>
            <person name="Martin F.M."/>
            <person name="Hacquard S."/>
        </authorList>
    </citation>
    <scope>NUCLEOTIDE SEQUENCE [LARGE SCALE GENOMIC DNA]</scope>
    <source>
        <strain evidence="7 8">MPI-SDFR-AT-0080</strain>
    </source>
</reference>
<sequence>MASTLLITFSALAVLYFLNISRNFATNIVAARKSGIPYVVVPWKRYNILWLLTGDRLYPYLDKLPRSWTQNWLPFLKLEWVYEAKYEPFKRMGSDVIFVCSPSGKHLYVVNPEAIIDITTRRLDFPKPLEVYKTLQLYGENVVVTEGQHWRRHRKVTTPSFSEKNNRVVWDESLQQAQAILTHWTRGRASSPTLHEMDADMMSLSLHIISKAGFGVRCLWPHEEAVGVDGQDERLTSSKPPPGHTMSYKEAMSKLMKNVIWIPMLPKWLRGKLIPWKFLWGHCCIHVRALLILLYPPDVLPFEGPRTASVAYEEWGMYMKELYEMKKTHIREGQTTEGLDLLGSVMRGAGITEKTLSGSEPQNQQLSDSEILGNAFIFILAGHETTANAMHFALALLALNPHSQRRLQQDISDMVGDRPVSQWDYDQDLQRLMNGMPAAVIYETLRMIPAVVGIPKKTQKDSPQALTVDGRNYVIPADTYIDIDTPGAHNHPKYWPARPDISALPPGEELEQFKPERWLVDEHNQPLVSGDGVASGKAPSPQLFKPAPGAFVPFSEGHRSCMGRRFAQVESISIIAALMHTHSVELAVDAFADDEQVAAMPRGGPERQEVWQKAANQAVDVIRNGLGTIITLQMRKGHVPLRIVKRGEERFSFDEQRW</sequence>
<dbReference type="PRINTS" id="PR00385">
    <property type="entry name" value="P450"/>
</dbReference>
<dbReference type="Proteomes" id="UP000774617">
    <property type="component" value="Unassembled WGS sequence"/>
</dbReference>
<dbReference type="PROSITE" id="PS00086">
    <property type="entry name" value="CYTOCHROME_P450"/>
    <property type="match status" value="1"/>
</dbReference>
<dbReference type="InterPro" id="IPR050121">
    <property type="entry name" value="Cytochrome_P450_monoxygenase"/>
</dbReference>
<dbReference type="PRINTS" id="PR00463">
    <property type="entry name" value="EP450I"/>
</dbReference>
<dbReference type="PANTHER" id="PTHR24305">
    <property type="entry name" value="CYTOCHROME P450"/>
    <property type="match status" value="1"/>
</dbReference>
<evidence type="ECO:0000313" key="8">
    <source>
        <dbReference type="Proteomes" id="UP000774617"/>
    </source>
</evidence>
<gene>
    <name evidence="7" type="ORF">B0J12DRAFT_693072</name>
</gene>
<evidence type="ECO:0000256" key="2">
    <source>
        <dbReference type="ARBA" id="ARBA00010617"/>
    </source>
</evidence>
<dbReference type="Pfam" id="PF00067">
    <property type="entry name" value="p450"/>
    <property type="match status" value="1"/>
</dbReference>
<evidence type="ECO:0000256" key="4">
    <source>
        <dbReference type="ARBA" id="ARBA00023004"/>
    </source>
</evidence>
<feature type="signal peptide" evidence="6">
    <location>
        <begin position="1"/>
        <end position="25"/>
    </location>
</feature>
<dbReference type="InterPro" id="IPR001128">
    <property type="entry name" value="Cyt_P450"/>
</dbReference>
<evidence type="ECO:0000256" key="1">
    <source>
        <dbReference type="ARBA" id="ARBA00001971"/>
    </source>
</evidence>
<dbReference type="EMBL" id="JAGTJR010000001">
    <property type="protein sequence ID" value="KAH7064640.1"/>
    <property type="molecule type" value="Genomic_DNA"/>
</dbReference>
<comment type="caution">
    <text evidence="7">The sequence shown here is derived from an EMBL/GenBank/DDBJ whole genome shotgun (WGS) entry which is preliminary data.</text>
</comment>
<keyword evidence="4 5" id="KW-0408">Iron</keyword>
<protein>
    <submittedName>
        <fullName evidence="7">Cytochrome P450 monooxygenase-like protein</fullName>
    </submittedName>
</protein>
<keyword evidence="5" id="KW-0349">Heme</keyword>
<evidence type="ECO:0000256" key="6">
    <source>
        <dbReference type="SAM" id="SignalP"/>
    </source>
</evidence>
<name>A0ABQ8GTQ2_9PEZI</name>
<organism evidence="7 8">
    <name type="scientific">Macrophomina phaseolina</name>
    <dbReference type="NCBI Taxonomy" id="35725"/>
    <lineage>
        <taxon>Eukaryota</taxon>
        <taxon>Fungi</taxon>
        <taxon>Dikarya</taxon>
        <taxon>Ascomycota</taxon>
        <taxon>Pezizomycotina</taxon>
        <taxon>Dothideomycetes</taxon>
        <taxon>Dothideomycetes incertae sedis</taxon>
        <taxon>Botryosphaeriales</taxon>
        <taxon>Botryosphaeriaceae</taxon>
        <taxon>Macrophomina</taxon>
    </lineage>
</organism>
<keyword evidence="5" id="KW-0560">Oxidoreductase</keyword>
<dbReference type="InterPro" id="IPR002401">
    <property type="entry name" value="Cyt_P450_E_grp-I"/>
</dbReference>
<keyword evidence="5" id="KW-0503">Monooxygenase</keyword>
<evidence type="ECO:0000256" key="5">
    <source>
        <dbReference type="RuleBase" id="RU000461"/>
    </source>
</evidence>
<proteinExistence type="inferred from homology"/>
<evidence type="ECO:0000256" key="3">
    <source>
        <dbReference type="ARBA" id="ARBA00022723"/>
    </source>
</evidence>
<dbReference type="InterPro" id="IPR036396">
    <property type="entry name" value="Cyt_P450_sf"/>
</dbReference>
<dbReference type="Gene3D" id="1.10.630.10">
    <property type="entry name" value="Cytochrome P450"/>
    <property type="match status" value="1"/>
</dbReference>
<dbReference type="PANTHER" id="PTHR24305:SF166">
    <property type="entry name" value="CYTOCHROME P450 12A4, MITOCHONDRIAL-RELATED"/>
    <property type="match status" value="1"/>
</dbReference>